<dbReference type="RefSeq" id="WP_210156410.1">
    <property type="nucleotide sequence ID" value="NZ_JAFCNB010000007.1"/>
</dbReference>
<organism evidence="3 4">
    <name type="scientific">Microbispora oryzae</name>
    <dbReference type="NCBI Taxonomy" id="2806554"/>
    <lineage>
        <taxon>Bacteria</taxon>
        <taxon>Bacillati</taxon>
        <taxon>Actinomycetota</taxon>
        <taxon>Actinomycetes</taxon>
        <taxon>Streptosporangiales</taxon>
        <taxon>Streptosporangiaceae</taxon>
        <taxon>Microbispora</taxon>
    </lineage>
</organism>
<name>A0A940WKR6_9ACTN</name>
<dbReference type="InterPro" id="IPR000868">
    <property type="entry name" value="Isochorismatase-like_dom"/>
</dbReference>
<gene>
    <name evidence="3" type="ORF">JOL79_14950</name>
</gene>
<dbReference type="Pfam" id="PF00857">
    <property type="entry name" value="Isochorismatase"/>
    <property type="match status" value="1"/>
</dbReference>
<dbReference type="SUPFAM" id="SSF52499">
    <property type="entry name" value="Isochorismatase-like hydrolases"/>
    <property type="match status" value="1"/>
</dbReference>
<feature type="domain" description="Isochorismatase-like" evidence="2">
    <location>
        <begin position="56"/>
        <end position="198"/>
    </location>
</feature>
<dbReference type="Gene3D" id="3.40.50.850">
    <property type="entry name" value="Isochorismatase-like"/>
    <property type="match status" value="1"/>
</dbReference>
<comment type="caution">
    <text evidence="3">The sequence shown here is derived from an EMBL/GenBank/DDBJ whole genome shotgun (WGS) entry which is preliminary data.</text>
</comment>
<dbReference type="AlphaFoldDB" id="A0A940WKR6"/>
<keyword evidence="1" id="KW-0378">Hydrolase</keyword>
<sequence>MMSTPYPWPWHGCLDPRRLAVLVVGCASPYEELPGSPPVALPVALPGSLPEIEAVRAARVAGRVAGAARKAGGLVVRVRVRPPLRPGPPLPPYAWGGGSPAFPLATIGREAAPQDTADAEVHAPGWDGFHGSPLDELLRAAGRDLLVLAGCCLELGVHSTMRSANDRGYECLLLADACAAADPSLAAGALSTIEMSGGIFGAVGSSADLLKELS</sequence>
<dbReference type="EMBL" id="JAFCNB010000007">
    <property type="protein sequence ID" value="MBP2705112.1"/>
    <property type="molecule type" value="Genomic_DNA"/>
</dbReference>
<keyword evidence="4" id="KW-1185">Reference proteome</keyword>
<dbReference type="Proteomes" id="UP000674234">
    <property type="component" value="Unassembled WGS sequence"/>
</dbReference>
<dbReference type="InterPro" id="IPR050272">
    <property type="entry name" value="Isochorismatase-like_hydrls"/>
</dbReference>
<accession>A0A940WKR6</accession>
<protein>
    <submittedName>
        <fullName evidence="3">Isochorismatase family protein</fullName>
    </submittedName>
</protein>
<dbReference type="InterPro" id="IPR036380">
    <property type="entry name" value="Isochorismatase-like_sf"/>
</dbReference>
<evidence type="ECO:0000313" key="3">
    <source>
        <dbReference type="EMBL" id="MBP2705112.1"/>
    </source>
</evidence>
<proteinExistence type="predicted"/>
<evidence type="ECO:0000256" key="1">
    <source>
        <dbReference type="ARBA" id="ARBA00022801"/>
    </source>
</evidence>
<evidence type="ECO:0000259" key="2">
    <source>
        <dbReference type="Pfam" id="PF00857"/>
    </source>
</evidence>
<dbReference type="PANTHER" id="PTHR43540:SF9">
    <property type="entry name" value="FAMILY HYDROLASE, PUTATIVE (AFU_ORTHOLOGUE AFUA_2G08700)-RELATED"/>
    <property type="match status" value="1"/>
</dbReference>
<dbReference type="PANTHER" id="PTHR43540">
    <property type="entry name" value="PEROXYUREIDOACRYLATE/UREIDOACRYLATE AMIDOHYDROLASE-RELATED"/>
    <property type="match status" value="1"/>
</dbReference>
<reference evidence="3" key="1">
    <citation type="submission" date="2021-02" db="EMBL/GenBank/DDBJ databases">
        <title>Draft genome sequence of Microbispora sp. RL4-1S isolated from rice leaves in Thailand.</title>
        <authorList>
            <person name="Muangham S."/>
            <person name="Duangmal K."/>
        </authorList>
    </citation>
    <scope>NUCLEOTIDE SEQUENCE</scope>
    <source>
        <strain evidence="3">RL4-1S</strain>
    </source>
</reference>
<dbReference type="GO" id="GO:0016787">
    <property type="term" value="F:hydrolase activity"/>
    <property type="evidence" value="ECO:0007669"/>
    <property type="project" value="UniProtKB-KW"/>
</dbReference>
<evidence type="ECO:0000313" key="4">
    <source>
        <dbReference type="Proteomes" id="UP000674234"/>
    </source>
</evidence>